<protein>
    <submittedName>
        <fullName evidence="1">Uncharacterized protein</fullName>
    </submittedName>
</protein>
<gene>
    <name evidence="1" type="ORF">H0E87_001161</name>
</gene>
<evidence type="ECO:0000313" key="2">
    <source>
        <dbReference type="Proteomes" id="UP000807159"/>
    </source>
</evidence>
<keyword evidence="2" id="KW-1185">Reference proteome</keyword>
<sequence>MCFAVLTHNRDRPEREDRSLYRQSLGSGHCMAKFAPLQEEGTLHFLVQHQADMGHAKAFFFKDTLKGNTIGIEGPCLSPFSKGYPSVFPVPHGSVGVLGLLCSQFPGRLALVFGLEVLILKLYD</sequence>
<dbReference type="EMBL" id="JACEGQ020000001">
    <property type="protein sequence ID" value="KAH8519635.1"/>
    <property type="molecule type" value="Genomic_DNA"/>
</dbReference>
<evidence type="ECO:0000313" key="1">
    <source>
        <dbReference type="EMBL" id="KAH8519635.1"/>
    </source>
</evidence>
<name>A0A8T2ZQH9_POPDE</name>
<organism evidence="1 2">
    <name type="scientific">Populus deltoides</name>
    <name type="common">Eastern poplar</name>
    <name type="synonym">Eastern cottonwood</name>
    <dbReference type="NCBI Taxonomy" id="3696"/>
    <lineage>
        <taxon>Eukaryota</taxon>
        <taxon>Viridiplantae</taxon>
        <taxon>Streptophyta</taxon>
        <taxon>Embryophyta</taxon>
        <taxon>Tracheophyta</taxon>
        <taxon>Spermatophyta</taxon>
        <taxon>Magnoliopsida</taxon>
        <taxon>eudicotyledons</taxon>
        <taxon>Gunneridae</taxon>
        <taxon>Pentapetalae</taxon>
        <taxon>rosids</taxon>
        <taxon>fabids</taxon>
        <taxon>Malpighiales</taxon>
        <taxon>Salicaceae</taxon>
        <taxon>Saliceae</taxon>
        <taxon>Populus</taxon>
    </lineage>
</organism>
<dbReference type="Proteomes" id="UP000807159">
    <property type="component" value="Chromosome 1"/>
</dbReference>
<dbReference type="AlphaFoldDB" id="A0A8T2ZQH9"/>
<proteinExistence type="predicted"/>
<accession>A0A8T2ZQH9</accession>
<reference evidence="1" key="1">
    <citation type="journal article" date="2021" name="J. Hered.">
        <title>Genome Assembly of Salicaceae Populus deltoides (Eastern Cottonwood) I-69 Based on Nanopore Sequencing and Hi-C Technologies.</title>
        <authorList>
            <person name="Bai S."/>
            <person name="Wu H."/>
            <person name="Zhang J."/>
            <person name="Pan Z."/>
            <person name="Zhao W."/>
            <person name="Li Z."/>
            <person name="Tong C."/>
        </authorList>
    </citation>
    <scope>NUCLEOTIDE SEQUENCE</scope>
    <source>
        <tissue evidence="1">Leaf</tissue>
    </source>
</reference>
<comment type="caution">
    <text evidence="1">The sequence shown here is derived from an EMBL/GenBank/DDBJ whole genome shotgun (WGS) entry which is preliminary data.</text>
</comment>